<organism evidence="3 4">
    <name type="scientific">Neglectibacter timonensis</name>
    <dbReference type="NCBI Taxonomy" id="1776382"/>
    <lineage>
        <taxon>Bacteria</taxon>
        <taxon>Bacillati</taxon>
        <taxon>Bacillota</taxon>
        <taxon>Clostridia</taxon>
        <taxon>Eubacteriales</taxon>
        <taxon>Oscillospiraceae</taxon>
        <taxon>Neglectibacter</taxon>
    </lineage>
</organism>
<accession>A0ABT1RZJ2</accession>
<dbReference type="EMBL" id="JANFZH010000019">
    <property type="protein sequence ID" value="MCQ4840102.1"/>
    <property type="molecule type" value="Genomic_DNA"/>
</dbReference>
<comment type="caution">
    <text evidence="3">The sequence shown here is derived from an EMBL/GenBank/DDBJ whole genome shotgun (WGS) entry which is preliminary data.</text>
</comment>
<dbReference type="PANTHER" id="PTHR46558">
    <property type="entry name" value="TRACRIPTIONAL REGULATORY PROTEIN-RELATED-RELATED"/>
    <property type="match status" value="1"/>
</dbReference>
<evidence type="ECO:0000313" key="3">
    <source>
        <dbReference type="EMBL" id="MCQ4840102.1"/>
    </source>
</evidence>
<dbReference type="SUPFAM" id="SSF47413">
    <property type="entry name" value="lambda repressor-like DNA-binding domains"/>
    <property type="match status" value="1"/>
</dbReference>
<dbReference type="Gene3D" id="1.10.260.40">
    <property type="entry name" value="lambda repressor-like DNA-binding domains"/>
    <property type="match status" value="1"/>
</dbReference>
<proteinExistence type="predicted"/>
<dbReference type="RefSeq" id="WP_066867164.1">
    <property type="nucleotide sequence ID" value="NZ_CABKVV010000014.1"/>
</dbReference>
<sequence>MKEQHSAPTGLTAEEQKDAQLKALIRRHLTLTLRRLRAEQNVSQQEAADFLKISRSTYVYYETGRIIPDIAKLCQLSSLFQVSVLEFFPSVPEN</sequence>
<dbReference type="Proteomes" id="UP001524473">
    <property type="component" value="Unassembled WGS sequence"/>
</dbReference>
<name>A0ABT1RZJ2_9FIRM</name>
<evidence type="ECO:0000313" key="4">
    <source>
        <dbReference type="Proteomes" id="UP001524473"/>
    </source>
</evidence>
<dbReference type="Pfam" id="PF01381">
    <property type="entry name" value="HTH_3"/>
    <property type="match status" value="1"/>
</dbReference>
<evidence type="ECO:0000256" key="1">
    <source>
        <dbReference type="ARBA" id="ARBA00023125"/>
    </source>
</evidence>
<dbReference type="CDD" id="cd00093">
    <property type="entry name" value="HTH_XRE"/>
    <property type="match status" value="1"/>
</dbReference>
<dbReference type="PROSITE" id="PS50943">
    <property type="entry name" value="HTH_CROC1"/>
    <property type="match status" value="1"/>
</dbReference>
<dbReference type="PANTHER" id="PTHR46558:SF14">
    <property type="entry name" value="HTH-TYPE TRANSCRIPTIONAL REGULATOR ANSR"/>
    <property type="match status" value="1"/>
</dbReference>
<keyword evidence="1" id="KW-0238">DNA-binding</keyword>
<keyword evidence="4" id="KW-1185">Reference proteome</keyword>
<protein>
    <submittedName>
        <fullName evidence="3">Helix-turn-helix domain-containing protein</fullName>
    </submittedName>
</protein>
<dbReference type="SMART" id="SM00530">
    <property type="entry name" value="HTH_XRE"/>
    <property type="match status" value="1"/>
</dbReference>
<feature type="domain" description="HTH cro/C1-type" evidence="2">
    <location>
        <begin position="33"/>
        <end position="87"/>
    </location>
</feature>
<evidence type="ECO:0000259" key="2">
    <source>
        <dbReference type="PROSITE" id="PS50943"/>
    </source>
</evidence>
<dbReference type="GeneID" id="90533782"/>
<dbReference type="InterPro" id="IPR001387">
    <property type="entry name" value="Cro/C1-type_HTH"/>
</dbReference>
<reference evidence="3 4" key="1">
    <citation type="submission" date="2022-06" db="EMBL/GenBank/DDBJ databases">
        <title>Isolation of gut microbiota from human fecal samples.</title>
        <authorList>
            <person name="Pamer E.G."/>
            <person name="Barat B."/>
            <person name="Waligurski E."/>
            <person name="Medina S."/>
            <person name="Paddock L."/>
            <person name="Mostad J."/>
        </authorList>
    </citation>
    <scope>NUCLEOTIDE SEQUENCE [LARGE SCALE GENOMIC DNA]</scope>
    <source>
        <strain evidence="3 4">DFI.9.73</strain>
    </source>
</reference>
<dbReference type="InterPro" id="IPR010982">
    <property type="entry name" value="Lambda_DNA-bd_dom_sf"/>
</dbReference>
<gene>
    <name evidence="3" type="ORF">NE695_09265</name>
</gene>